<sequence>MDVTEILEAHQAQFKPITVEKLVPVDFDINMLVTFDTNALDEKTLKSKTNTDKYLLELTRDNTQLIVNELFKLPVNSADAGVLAVLPHRKSILPREKELPKDKPLTRWEKFAKVKGIQNSKRERMVYDEETGAYKPRWGYQGAKEEGTVAQDWVIPVPDHGDPMEDQYAKVREEKKGRSETNAKRQRRNQEEGTAATLAGKKDIKEFKKHELQTAIAASKQATASLGKFDAKLKHETKMKGITHQFSETIGDVKAEKNSSLDILKKIVGKNDIVNTEKAVRMQSKREYAANFDNKKKWADKKKFENKKGGDRKRDRDDKKKGGKR</sequence>
<gene>
    <name evidence="7" type="ORF">INT48_009404</name>
</gene>
<feature type="region of interest" description="Disordered" evidence="6">
    <location>
        <begin position="172"/>
        <end position="200"/>
    </location>
</feature>
<evidence type="ECO:0000313" key="7">
    <source>
        <dbReference type="EMBL" id="KAG2232056.1"/>
    </source>
</evidence>
<comment type="caution">
    <text evidence="7">The sequence shown here is derived from an EMBL/GenBank/DDBJ whole genome shotgun (WGS) entry which is preliminary data.</text>
</comment>
<evidence type="ECO:0000256" key="6">
    <source>
        <dbReference type="SAM" id="MobiDB-lite"/>
    </source>
</evidence>
<evidence type="ECO:0000256" key="2">
    <source>
        <dbReference type="ARBA" id="ARBA00010077"/>
    </source>
</evidence>
<keyword evidence="8" id="KW-1185">Reference proteome</keyword>
<dbReference type="EMBL" id="JAEPRE010000125">
    <property type="protein sequence ID" value="KAG2232056.1"/>
    <property type="molecule type" value="Genomic_DNA"/>
</dbReference>
<keyword evidence="4 5" id="KW-0539">Nucleus</keyword>
<keyword evidence="3 5" id="KW-0690">Ribosome biogenesis</keyword>
<dbReference type="GO" id="GO:0005634">
    <property type="term" value="C:nucleus"/>
    <property type="evidence" value="ECO:0007669"/>
    <property type="project" value="UniProtKB-SubCell"/>
</dbReference>
<dbReference type="GO" id="GO:0042254">
    <property type="term" value="P:ribosome biogenesis"/>
    <property type="evidence" value="ECO:0007669"/>
    <property type="project" value="UniProtKB-KW"/>
</dbReference>
<evidence type="ECO:0000256" key="3">
    <source>
        <dbReference type="ARBA" id="ARBA00022517"/>
    </source>
</evidence>
<evidence type="ECO:0000256" key="1">
    <source>
        <dbReference type="ARBA" id="ARBA00004123"/>
    </source>
</evidence>
<evidence type="ECO:0000256" key="4">
    <source>
        <dbReference type="ARBA" id="ARBA00023242"/>
    </source>
</evidence>
<dbReference type="AlphaFoldDB" id="A0A8H7VRI5"/>
<dbReference type="OrthoDB" id="28455at2759"/>
<dbReference type="Pfam" id="PF04939">
    <property type="entry name" value="RRS1"/>
    <property type="match status" value="1"/>
</dbReference>
<organism evidence="7 8">
    <name type="scientific">Thamnidium elegans</name>
    <dbReference type="NCBI Taxonomy" id="101142"/>
    <lineage>
        <taxon>Eukaryota</taxon>
        <taxon>Fungi</taxon>
        <taxon>Fungi incertae sedis</taxon>
        <taxon>Mucoromycota</taxon>
        <taxon>Mucoromycotina</taxon>
        <taxon>Mucoromycetes</taxon>
        <taxon>Mucorales</taxon>
        <taxon>Mucorineae</taxon>
        <taxon>Mucoraceae</taxon>
        <taxon>Thamnidium</taxon>
    </lineage>
</organism>
<feature type="region of interest" description="Disordered" evidence="6">
    <location>
        <begin position="299"/>
        <end position="325"/>
    </location>
</feature>
<comment type="function">
    <text evidence="5">Involved in ribosomal large subunit assembly.</text>
</comment>
<reference evidence="7" key="1">
    <citation type="submission" date="2021-01" db="EMBL/GenBank/DDBJ databases">
        <title>Metabolic potential, ecology and presence of endohyphal bacteria is reflected in genomic diversity of Mucoromycotina.</title>
        <authorList>
            <person name="Muszewska A."/>
            <person name="Okrasinska A."/>
            <person name="Steczkiewicz K."/>
            <person name="Drgas O."/>
            <person name="Orlowska M."/>
            <person name="Perlinska-Lenart U."/>
            <person name="Aleksandrzak-Piekarczyk T."/>
            <person name="Szatraj K."/>
            <person name="Zielenkiewicz U."/>
            <person name="Pilsyk S."/>
            <person name="Malc E."/>
            <person name="Mieczkowski P."/>
            <person name="Kruszewska J.S."/>
            <person name="Biernat P."/>
            <person name="Pawlowska J."/>
        </authorList>
    </citation>
    <scope>NUCLEOTIDE SEQUENCE</scope>
    <source>
        <strain evidence="7">WA0000018081</strain>
    </source>
</reference>
<evidence type="ECO:0000313" key="8">
    <source>
        <dbReference type="Proteomes" id="UP000613177"/>
    </source>
</evidence>
<evidence type="ECO:0000256" key="5">
    <source>
        <dbReference type="RuleBase" id="RU364132"/>
    </source>
</evidence>
<protein>
    <recommendedName>
        <fullName evidence="5">Ribosome biogenesis regulatory protein</fullName>
    </recommendedName>
</protein>
<dbReference type="InterPro" id="IPR007023">
    <property type="entry name" value="Ribosom_reg"/>
</dbReference>
<accession>A0A8H7VRI5</accession>
<dbReference type="Proteomes" id="UP000613177">
    <property type="component" value="Unassembled WGS sequence"/>
</dbReference>
<feature type="compositionally biased region" description="Basic and acidic residues" evidence="6">
    <location>
        <begin position="172"/>
        <end position="191"/>
    </location>
</feature>
<comment type="similarity">
    <text evidence="2 5">Belongs to the RRS1 family.</text>
</comment>
<comment type="subcellular location">
    <subcellularLocation>
        <location evidence="1 5">Nucleus</location>
    </subcellularLocation>
</comment>
<name>A0A8H7VRI5_9FUNG</name>
<proteinExistence type="inferred from homology"/>